<dbReference type="Pfam" id="PF04313">
    <property type="entry name" value="HSDR_N"/>
    <property type="match status" value="1"/>
</dbReference>
<evidence type="ECO:0000313" key="2">
    <source>
        <dbReference type="EMBL" id="SPE78306.1"/>
    </source>
</evidence>
<dbReference type="GO" id="GO:0009307">
    <property type="term" value="P:DNA restriction-modification system"/>
    <property type="evidence" value="ECO:0007669"/>
    <property type="project" value="UniProtKB-KW"/>
</dbReference>
<evidence type="ECO:0000259" key="1">
    <source>
        <dbReference type="Pfam" id="PF04313"/>
    </source>
</evidence>
<dbReference type="Proteomes" id="UP000238180">
    <property type="component" value="Unassembled WGS sequence"/>
</dbReference>
<accession>A0A2N9PD65</accession>
<dbReference type="InterPro" id="IPR007409">
    <property type="entry name" value="Restrct_endonuc_type1_HsdR_N"/>
</dbReference>
<dbReference type="GO" id="GO:0009035">
    <property type="term" value="F:type I site-specific deoxyribonuclease activity"/>
    <property type="evidence" value="ECO:0007669"/>
    <property type="project" value="UniProtKB-EC"/>
</dbReference>
<reference evidence="2 3" key="1">
    <citation type="submission" date="2018-02" db="EMBL/GenBank/DDBJ databases">
        <authorList>
            <person name="Cohen D.B."/>
            <person name="Kent A.D."/>
        </authorList>
    </citation>
    <scope>NUCLEOTIDE SEQUENCE [LARGE SCALE GENOMIC DNA]</scope>
    <source>
        <strain evidence="2">CIP109753</strain>
    </source>
</reference>
<sequence length="111" mass="12868">MKFNEDSRVKIPALLHLTRLGYKYIPLNQQNRIESNNIFSSIFIPKISALNGISEQEAERILDEINLELDYEDLGKKIYERLTSTSGVKLIDFEKFDISNNFKISNSIIEN</sequence>
<proteinExistence type="predicted"/>
<dbReference type="RefSeq" id="WP_181142897.1">
    <property type="nucleotide sequence ID" value="NZ_OLKH01000125.1"/>
</dbReference>
<feature type="domain" description="Restriction endonuclease type I HsdR N-terminal" evidence="1">
    <location>
        <begin position="2"/>
        <end position="105"/>
    </location>
</feature>
<dbReference type="EMBL" id="OLKH01000125">
    <property type="protein sequence ID" value="SPE78306.1"/>
    <property type="molecule type" value="Genomic_DNA"/>
</dbReference>
<dbReference type="AlphaFoldDB" id="A0A2N9PD65"/>
<evidence type="ECO:0000313" key="3">
    <source>
        <dbReference type="Proteomes" id="UP000238180"/>
    </source>
</evidence>
<organism evidence="2 3">
    <name type="scientific">Flavobacterium columnare</name>
    <dbReference type="NCBI Taxonomy" id="996"/>
    <lineage>
        <taxon>Bacteria</taxon>
        <taxon>Pseudomonadati</taxon>
        <taxon>Bacteroidota</taxon>
        <taxon>Flavobacteriia</taxon>
        <taxon>Flavobacteriales</taxon>
        <taxon>Flavobacteriaceae</taxon>
        <taxon>Flavobacterium</taxon>
    </lineage>
</organism>
<protein>
    <recommendedName>
        <fullName evidence="1">Restriction endonuclease type I HsdR N-terminal domain-containing protein</fullName>
    </recommendedName>
</protein>
<gene>
    <name evidence="2" type="ORF">FLACOL_02322</name>
</gene>
<dbReference type="GO" id="GO:0003677">
    <property type="term" value="F:DNA binding"/>
    <property type="evidence" value="ECO:0007669"/>
    <property type="project" value="UniProtKB-KW"/>
</dbReference>
<dbReference type="GO" id="GO:0005524">
    <property type="term" value="F:ATP binding"/>
    <property type="evidence" value="ECO:0007669"/>
    <property type="project" value="UniProtKB-KW"/>
</dbReference>
<name>A0A2N9PD65_9FLAO</name>